<keyword evidence="2" id="KW-1185">Reference proteome</keyword>
<name>A0A8J6HA59_TENMO</name>
<protein>
    <submittedName>
        <fullName evidence="1">Uncharacterized protein</fullName>
    </submittedName>
</protein>
<proteinExistence type="predicted"/>
<gene>
    <name evidence="1" type="ORF">GEV33_011983</name>
</gene>
<evidence type="ECO:0000313" key="2">
    <source>
        <dbReference type="Proteomes" id="UP000719412"/>
    </source>
</evidence>
<evidence type="ECO:0000313" key="1">
    <source>
        <dbReference type="EMBL" id="KAH0810808.1"/>
    </source>
</evidence>
<comment type="caution">
    <text evidence="1">The sequence shown here is derived from an EMBL/GenBank/DDBJ whole genome shotgun (WGS) entry which is preliminary data.</text>
</comment>
<organism evidence="1 2">
    <name type="scientific">Tenebrio molitor</name>
    <name type="common">Yellow mealworm beetle</name>
    <dbReference type="NCBI Taxonomy" id="7067"/>
    <lineage>
        <taxon>Eukaryota</taxon>
        <taxon>Metazoa</taxon>
        <taxon>Ecdysozoa</taxon>
        <taxon>Arthropoda</taxon>
        <taxon>Hexapoda</taxon>
        <taxon>Insecta</taxon>
        <taxon>Pterygota</taxon>
        <taxon>Neoptera</taxon>
        <taxon>Endopterygota</taxon>
        <taxon>Coleoptera</taxon>
        <taxon>Polyphaga</taxon>
        <taxon>Cucujiformia</taxon>
        <taxon>Tenebrionidae</taxon>
        <taxon>Tenebrio</taxon>
    </lineage>
</organism>
<sequence>MDTPKTEPNGLSRDDGKRPYGMTLVPWIKGQPLVWDVTIVDTLANSYVLKTSEVSGFAAEMICKRKRSKYSSIIFKGLAFESFGLWCKEAINFINVTGNRLIAESGIDTMAPYLTIDLTVQIIQKCYHQVISTPDKYTTFTEYRKCMHCTTPVAHNRQGDHTASVFLKESFRPVVLLWSYIRIYVRLVLTDSNTMASPILHLTPLDFNFWDHTKDLVYEVEINTGGQLQKRVTDAANQIRIDTMAPYLTIDLIVQIIQKCYLQVTSTPDKYTTFTGYLPWDFSENILKDKTASISWKVECKVEFHFKNLLYHPGLDRHEAVDVGDFLGPTMDDEIRAWNSHPGVWLSANLPSGIRKSAPRHLGLDFLDSSSSLTLFGLAPACVLRIATAKATYDETEVFHQGVRETLRPRSHVMKRSCRRDKGPPTSGSFGRPPFFIATWLNCPRDYMPNFDQTPVPPPLTLTLKIDSPNGFRQVAPTELELKKNGLVQRISTVRPD</sequence>
<dbReference type="AlphaFoldDB" id="A0A8J6HA59"/>
<accession>A0A8J6HA59</accession>
<dbReference type="EMBL" id="JABDTM020027251">
    <property type="protein sequence ID" value="KAH0810808.1"/>
    <property type="molecule type" value="Genomic_DNA"/>
</dbReference>
<dbReference type="Proteomes" id="UP000719412">
    <property type="component" value="Unassembled WGS sequence"/>
</dbReference>
<reference evidence="1" key="1">
    <citation type="journal article" date="2020" name="J Insects Food Feed">
        <title>The yellow mealworm (Tenebrio molitor) genome: a resource for the emerging insects as food and feed industry.</title>
        <authorList>
            <person name="Eriksson T."/>
            <person name="Andere A."/>
            <person name="Kelstrup H."/>
            <person name="Emery V."/>
            <person name="Picard C."/>
        </authorList>
    </citation>
    <scope>NUCLEOTIDE SEQUENCE</scope>
    <source>
        <strain evidence="1">Stoneville</strain>
        <tissue evidence="1">Whole head</tissue>
    </source>
</reference>
<reference evidence="1" key="2">
    <citation type="submission" date="2021-08" db="EMBL/GenBank/DDBJ databases">
        <authorList>
            <person name="Eriksson T."/>
        </authorList>
    </citation>
    <scope>NUCLEOTIDE SEQUENCE</scope>
    <source>
        <strain evidence="1">Stoneville</strain>
        <tissue evidence="1">Whole head</tissue>
    </source>
</reference>